<evidence type="ECO:0000256" key="1">
    <source>
        <dbReference type="ARBA" id="ARBA00022737"/>
    </source>
</evidence>
<organism evidence="3 4">
    <name type="scientific">Cryptosporidium xiaoi</name>
    <dbReference type="NCBI Taxonomy" id="659607"/>
    <lineage>
        <taxon>Eukaryota</taxon>
        <taxon>Sar</taxon>
        <taxon>Alveolata</taxon>
        <taxon>Apicomplexa</taxon>
        <taxon>Conoidasida</taxon>
        <taxon>Coccidia</taxon>
        <taxon>Eucoccidiorida</taxon>
        <taxon>Eimeriorina</taxon>
        <taxon>Cryptosporidiidae</taxon>
        <taxon>Cryptosporidium</taxon>
    </lineage>
</organism>
<dbReference type="NCBIfam" id="TIGR01383">
    <property type="entry name" value="not_thiJ"/>
    <property type="match status" value="1"/>
</dbReference>
<dbReference type="Proteomes" id="UP001311799">
    <property type="component" value="Unassembled WGS sequence"/>
</dbReference>
<proteinExistence type="predicted"/>
<dbReference type="EMBL" id="JAWDEY010000022">
    <property type="protein sequence ID" value="KAK6588789.1"/>
    <property type="molecule type" value="Genomic_DNA"/>
</dbReference>
<feature type="domain" description="DJ-1/PfpI" evidence="2">
    <location>
        <begin position="3"/>
        <end position="165"/>
    </location>
</feature>
<protein>
    <recommendedName>
        <fullName evidence="2">DJ-1/PfpI domain-containing protein</fullName>
    </recommendedName>
</protein>
<dbReference type="Pfam" id="PF01965">
    <property type="entry name" value="DJ-1_PfpI"/>
    <property type="match status" value="1"/>
</dbReference>
<gene>
    <name evidence="3" type="ORF">RS030_2232</name>
</gene>
<sequence>MSKKVLVAVAGGFEEIEFISPVDVLRRAGLNVVIGVSGSSLEVVGANGVSIKGDVFLSELSAEFDAIVCPGGMGCASTLGADKHFLELLKETKKRGKLIAAICASPVLVLEKNGLLSDIEKATCYPSMASELSRPDLSDDVCVCSNVITSKAPGTSIQFALKIVETLCGIGPAQSVAEMIVAKI</sequence>
<evidence type="ECO:0000259" key="2">
    <source>
        <dbReference type="Pfam" id="PF01965"/>
    </source>
</evidence>
<dbReference type="InterPro" id="IPR029062">
    <property type="entry name" value="Class_I_gatase-like"/>
</dbReference>
<dbReference type="InterPro" id="IPR050325">
    <property type="entry name" value="Prot/Nucl_acid_deglycase"/>
</dbReference>
<evidence type="ECO:0000313" key="3">
    <source>
        <dbReference type="EMBL" id="KAK6588789.1"/>
    </source>
</evidence>
<comment type="caution">
    <text evidence="3">The sequence shown here is derived from an EMBL/GenBank/DDBJ whole genome shotgun (WGS) entry which is preliminary data.</text>
</comment>
<dbReference type="PANTHER" id="PTHR48094:SF12">
    <property type="entry name" value="PARKINSON DISEASE PROTEIN 7 HOMOLOG"/>
    <property type="match status" value="1"/>
</dbReference>
<name>A0AAV9XWW3_9CRYT</name>
<reference evidence="3 4" key="1">
    <citation type="submission" date="2023-10" db="EMBL/GenBank/DDBJ databases">
        <title>Comparative genomics analysis reveals potential genetic determinants of host preference in Cryptosporidium xiaoi.</title>
        <authorList>
            <person name="Xiao L."/>
            <person name="Li J."/>
        </authorList>
    </citation>
    <scope>NUCLEOTIDE SEQUENCE [LARGE SCALE GENOMIC DNA]</scope>
    <source>
        <strain evidence="3 4">52996</strain>
    </source>
</reference>
<dbReference type="SUPFAM" id="SSF52317">
    <property type="entry name" value="Class I glutamine amidotransferase-like"/>
    <property type="match status" value="1"/>
</dbReference>
<dbReference type="AlphaFoldDB" id="A0AAV9XWW3"/>
<keyword evidence="4" id="KW-1185">Reference proteome</keyword>
<dbReference type="CDD" id="cd03135">
    <property type="entry name" value="GATase1_DJ-1"/>
    <property type="match status" value="1"/>
</dbReference>
<dbReference type="PANTHER" id="PTHR48094">
    <property type="entry name" value="PROTEIN/NUCLEIC ACID DEGLYCASE DJ-1-RELATED"/>
    <property type="match status" value="1"/>
</dbReference>
<dbReference type="InterPro" id="IPR002818">
    <property type="entry name" value="DJ-1/PfpI"/>
</dbReference>
<accession>A0AAV9XWW3</accession>
<dbReference type="FunFam" id="3.40.50.880:FF:000015">
    <property type="entry name" value="Protein DJ-1 homolog C"/>
    <property type="match status" value="1"/>
</dbReference>
<dbReference type="GO" id="GO:0005737">
    <property type="term" value="C:cytoplasm"/>
    <property type="evidence" value="ECO:0007669"/>
    <property type="project" value="UniProtKB-ARBA"/>
</dbReference>
<keyword evidence="1" id="KW-0677">Repeat</keyword>
<dbReference type="InterPro" id="IPR006287">
    <property type="entry name" value="DJ-1"/>
</dbReference>
<dbReference type="Gene3D" id="3.40.50.880">
    <property type="match status" value="1"/>
</dbReference>
<evidence type="ECO:0000313" key="4">
    <source>
        <dbReference type="Proteomes" id="UP001311799"/>
    </source>
</evidence>